<gene>
    <name evidence="3" type="primary">trxB_1</name>
    <name evidence="3" type="ORF">NCTC11421_01943</name>
</gene>
<dbReference type="InterPro" id="IPR036188">
    <property type="entry name" value="FAD/NAD-bd_sf"/>
</dbReference>
<organism evidence="3">
    <name type="scientific">Neisseria gonorrhoeae</name>
    <dbReference type="NCBI Taxonomy" id="485"/>
    <lineage>
        <taxon>Bacteria</taxon>
        <taxon>Pseudomonadati</taxon>
        <taxon>Pseudomonadota</taxon>
        <taxon>Betaproteobacteria</taxon>
        <taxon>Neisseriales</taxon>
        <taxon>Neisseriaceae</taxon>
        <taxon>Neisseria</taxon>
    </lineage>
</organism>
<dbReference type="InterPro" id="IPR050097">
    <property type="entry name" value="Ferredoxin-NADP_redctase_2"/>
</dbReference>
<proteinExistence type="predicted"/>
<dbReference type="SUPFAM" id="SSF51905">
    <property type="entry name" value="FAD/NAD(P)-binding domain"/>
    <property type="match status" value="1"/>
</dbReference>
<accession>A0A378VYD0</accession>
<dbReference type="PANTHER" id="PTHR48105">
    <property type="entry name" value="THIOREDOXIN REDUCTASE 1-RELATED-RELATED"/>
    <property type="match status" value="1"/>
</dbReference>
<evidence type="ECO:0000313" key="3">
    <source>
        <dbReference type="EMBL" id="SUA23953.1"/>
    </source>
</evidence>
<name>A0A378VYD0_NEIGO</name>
<keyword evidence="1" id="KW-0285">Flavoprotein</keyword>
<evidence type="ECO:0000256" key="1">
    <source>
        <dbReference type="ARBA" id="ARBA00022630"/>
    </source>
</evidence>
<dbReference type="EMBL" id="UGRI01000001">
    <property type="protein sequence ID" value="SUA23953.1"/>
    <property type="molecule type" value="Genomic_DNA"/>
</dbReference>
<reference evidence="3" key="1">
    <citation type="submission" date="2018-06" db="EMBL/GenBank/DDBJ databases">
        <authorList>
            <consortium name="Pathogen Informatics"/>
            <person name="Doyle S."/>
        </authorList>
    </citation>
    <scope>NUCLEOTIDE SEQUENCE [LARGE SCALE GENOMIC DNA]</scope>
    <source>
        <strain evidence="3">NCTC11421</strain>
    </source>
</reference>
<dbReference type="AlphaFoldDB" id="A0A378VYD0"/>
<keyword evidence="2 3" id="KW-0560">Oxidoreductase</keyword>
<protein>
    <submittedName>
        <fullName evidence="3">Thioredoxin reductase</fullName>
        <ecNumber evidence="3">1.8.1.9</ecNumber>
    </submittedName>
</protein>
<evidence type="ECO:0000256" key="2">
    <source>
        <dbReference type="ARBA" id="ARBA00023002"/>
    </source>
</evidence>
<sequence length="62" mass="6456">MDEAGYLKTKGGTADNVGATNIEGVWAAGDVKDHTYRQAITSAASGCQAALDAERWLGSQNI</sequence>
<dbReference type="EC" id="1.8.1.9" evidence="3"/>
<dbReference type="Gene3D" id="3.50.50.60">
    <property type="entry name" value="FAD/NAD(P)-binding domain"/>
    <property type="match status" value="1"/>
</dbReference>
<dbReference type="GO" id="GO:0004791">
    <property type="term" value="F:thioredoxin-disulfide reductase (NADPH) activity"/>
    <property type="evidence" value="ECO:0007669"/>
    <property type="project" value="UniProtKB-EC"/>
</dbReference>